<dbReference type="Pfam" id="PF03815">
    <property type="entry name" value="LCCL"/>
    <property type="match status" value="1"/>
</dbReference>
<feature type="region of interest" description="Disordered" evidence="1">
    <location>
        <begin position="1"/>
        <end position="60"/>
    </location>
</feature>
<feature type="compositionally biased region" description="Basic and acidic residues" evidence="1">
    <location>
        <begin position="1"/>
        <end position="12"/>
    </location>
</feature>
<sequence>MADAGGRLERQSSDTTRSSTSEDARLLPTEQFEIEEPPSPGPSTNSPHPPGPPPKRHTITPILPSIQHLPIDLIQRLFPTRTSKRAAAASLLLLWLAAFFTPLILSTRPVRDSAGEYAINLSCVDTLFPRNSCGIDGTSCAPFANLSVPFRCPANCAPVSVLEPRPVGPQDVVYRPLVVGGQPHYRGDSFVCGAAIHAGIVSDAHGGCGRLTRVGERDSFPASDRNGISSIAFPSYFPLAYTVTEDPSIPCPRSDVWRLLALLATPTLTVLATLFSTSAPFTFASVFATIFAHTAFVSDPPGTSRHSLSVLPDLVSLFARRLLPASFCAAVIYRLSARRTLEGLTAQLEKVALWLAGFWFGATSNYTLDHIPIQRLTPHDLEQQPGAKAALAAIVAVLALAAGGQAWHLRAEGRLPLFARGYGALGALLLVFVLLPGVSLRLHHYVLALLLLPATGMQTRPSLLYQGFLLGLFVNGVARWGFDSVLQTTGELRNDGAFGSPVPEVLSVVVVPGNGSDNSIAFSLGGETRGADGISAVVNDVERYRAFFADGPEWANFTWEGRGGGQMDEYFRFAFISDGMVLDFSGTGTWLANGTYIAPEPK</sequence>
<dbReference type="AlphaFoldDB" id="A0AAE8N3U3"/>
<keyword evidence="2" id="KW-0812">Transmembrane</keyword>
<dbReference type="InterPro" id="IPR036609">
    <property type="entry name" value="LCCL_sf"/>
</dbReference>
<keyword evidence="2" id="KW-0472">Membrane</keyword>
<feature type="transmembrane region" description="Helical" evidence="2">
    <location>
        <begin position="388"/>
        <end position="409"/>
    </location>
</feature>
<evidence type="ECO:0000256" key="2">
    <source>
        <dbReference type="SAM" id="Phobius"/>
    </source>
</evidence>
<evidence type="ECO:0000259" key="3">
    <source>
        <dbReference type="PROSITE" id="PS50820"/>
    </source>
</evidence>
<accession>A0AAE8N3U3</accession>
<keyword evidence="5" id="KW-1185">Reference proteome</keyword>
<gene>
    <name evidence="4" type="ORF">DNG_07208</name>
</gene>
<dbReference type="SUPFAM" id="SSF69848">
    <property type="entry name" value="LCCL domain"/>
    <property type="match status" value="1"/>
</dbReference>
<feature type="compositionally biased region" description="Pro residues" evidence="1">
    <location>
        <begin position="37"/>
        <end position="53"/>
    </location>
</feature>
<feature type="transmembrane region" description="Helical" evidence="2">
    <location>
        <begin position="86"/>
        <end position="105"/>
    </location>
</feature>
<dbReference type="Gene3D" id="2.170.130.20">
    <property type="entry name" value="LCCL-like domain"/>
    <property type="match status" value="1"/>
</dbReference>
<protein>
    <submittedName>
        <fullName evidence="4">Related to LCCL domain protein</fullName>
    </submittedName>
</protein>
<evidence type="ECO:0000256" key="1">
    <source>
        <dbReference type="SAM" id="MobiDB-lite"/>
    </source>
</evidence>
<name>A0AAE8N3U3_9PEZI</name>
<dbReference type="PROSITE" id="PS50820">
    <property type="entry name" value="LCCL"/>
    <property type="match status" value="1"/>
</dbReference>
<organism evidence="4 5">
    <name type="scientific">Cephalotrichum gorgonifer</name>
    <dbReference type="NCBI Taxonomy" id="2041049"/>
    <lineage>
        <taxon>Eukaryota</taxon>
        <taxon>Fungi</taxon>
        <taxon>Dikarya</taxon>
        <taxon>Ascomycota</taxon>
        <taxon>Pezizomycotina</taxon>
        <taxon>Sordariomycetes</taxon>
        <taxon>Hypocreomycetidae</taxon>
        <taxon>Microascales</taxon>
        <taxon>Microascaceae</taxon>
        <taxon>Cephalotrichum</taxon>
    </lineage>
</organism>
<dbReference type="Proteomes" id="UP001187682">
    <property type="component" value="Unassembled WGS sequence"/>
</dbReference>
<proteinExistence type="predicted"/>
<dbReference type="PANTHER" id="PTHR31331:SF8">
    <property type="entry name" value="LCCL DOMAIN PROTEIN (AFU_ORTHOLOGUE AFUA_5G02970)"/>
    <property type="match status" value="1"/>
</dbReference>
<reference evidence="4" key="1">
    <citation type="submission" date="2018-03" db="EMBL/GenBank/DDBJ databases">
        <authorList>
            <person name="Guldener U."/>
        </authorList>
    </citation>
    <scope>NUCLEOTIDE SEQUENCE</scope>
</reference>
<feature type="transmembrane region" description="Helical" evidence="2">
    <location>
        <begin position="421"/>
        <end position="443"/>
    </location>
</feature>
<dbReference type="InterPro" id="IPR051957">
    <property type="entry name" value="CRISP-LCCL_domain"/>
</dbReference>
<dbReference type="PANTHER" id="PTHR31331">
    <property type="entry name" value="LCCL DOMAIN PROTEIN (AFU_ORTHOLOGUE AFUA_5G08630)"/>
    <property type="match status" value="1"/>
</dbReference>
<dbReference type="SMART" id="SM00603">
    <property type="entry name" value="LCCL"/>
    <property type="match status" value="1"/>
</dbReference>
<feature type="domain" description="LCCL" evidence="3">
    <location>
        <begin position="169"/>
        <end position="232"/>
    </location>
</feature>
<dbReference type="InterPro" id="IPR004043">
    <property type="entry name" value="LCCL"/>
</dbReference>
<evidence type="ECO:0000313" key="4">
    <source>
        <dbReference type="EMBL" id="SPO04523.1"/>
    </source>
</evidence>
<dbReference type="EMBL" id="ONZQ02000010">
    <property type="protein sequence ID" value="SPO04523.1"/>
    <property type="molecule type" value="Genomic_DNA"/>
</dbReference>
<comment type="caution">
    <text evidence="4">The sequence shown here is derived from an EMBL/GenBank/DDBJ whole genome shotgun (WGS) entry which is preliminary data.</text>
</comment>
<evidence type="ECO:0000313" key="5">
    <source>
        <dbReference type="Proteomes" id="UP001187682"/>
    </source>
</evidence>
<keyword evidence="2" id="KW-1133">Transmembrane helix</keyword>